<accession>A0A7J8CXJ7</accession>
<evidence type="ECO:0000313" key="4">
    <source>
        <dbReference type="Proteomes" id="UP000550707"/>
    </source>
</evidence>
<dbReference type="PANTHER" id="PTHR43115:SF4">
    <property type="entry name" value="DEHYDROGENASE_REDUCTASE SDR FAMILY MEMBER 11"/>
    <property type="match status" value="1"/>
</dbReference>
<comment type="caution">
    <text evidence="3">The sequence shown here is derived from an EMBL/GenBank/DDBJ whole genome shotgun (WGS) entry which is preliminary data.</text>
</comment>
<dbReference type="GO" id="GO:0016491">
    <property type="term" value="F:oxidoreductase activity"/>
    <property type="evidence" value="ECO:0007669"/>
    <property type="project" value="UniProtKB-KW"/>
</dbReference>
<dbReference type="InterPro" id="IPR036291">
    <property type="entry name" value="NAD(P)-bd_dom_sf"/>
</dbReference>
<dbReference type="Proteomes" id="UP000550707">
    <property type="component" value="Unassembled WGS sequence"/>
</dbReference>
<keyword evidence="4" id="KW-1185">Reference proteome</keyword>
<reference evidence="3 4" key="1">
    <citation type="journal article" date="2020" name="Nature">
        <title>Six reference-quality genomes reveal evolution of bat adaptations.</title>
        <authorList>
            <person name="Jebb D."/>
            <person name="Huang Z."/>
            <person name="Pippel M."/>
            <person name="Hughes G.M."/>
            <person name="Lavrichenko K."/>
            <person name="Devanna P."/>
            <person name="Winkler S."/>
            <person name="Jermiin L.S."/>
            <person name="Skirmuntt E.C."/>
            <person name="Katzourakis A."/>
            <person name="Burkitt-Gray L."/>
            <person name="Ray D.A."/>
            <person name="Sullivan K.A.M."/>
            <person name="Roscito J.G."/>
            <person name="Kirilenko B.M."/>
            <person name="Davalos L.M."/>
            <person name="Corthals A.P."/>
            <person name="Power M.L."/>
            <person name="Jones G."/>
            <person name="Ransome R.D."/>
            <person name="Dechmann D.K.N."/>
            <person name="Locatelli A.G."/>
            <person name="Puechmaille S.J."/>
            <person name="Fedrigo O."/>
            <person name="Jarvis E.D."/>
            <person name="Hiller M."/>
            <person name="Vernes S.C."/>
            <person name="Myers E.W."/>
            <person name="Teeling E.C."/>
        </authorList>
    </citation>
    <scope>NUCLEOTIDE SEQUENCE [LARGE SCALE GENOMIC DNA]</scope>
    <source>
        <strain evidence="3">MMolMol1</strain>
        <tissue evidence="3">Muscle</tissue>
    </source>
</reference>
<evidence type="ECO:0000256" key="2">
    <source>
        <dbReference type="ARBA" id="ARBA00023002"/>
    </source>
</evidence>
<organism evidence="3 4">
    <name type="scientific">Molossus molossus</name>
    <name type="common">Pallas' mastiff bat</name>
    <name type="synonym">Vespertilio molossus</name>
    <dbReference type="NCBI Taxonomy" id="27622"/>
    <lineage>
        <taxon>Eukaryota</taxon>
        <taxon>Metazoa</taxon>
        <taxon>Chordata</taxon>
        <taxon>Craniata</taxon>
        <taxon>Vertebrata</taxon>
        <taxon>Euteleostomi</taxon>
        <taxon>Mammalia</taxon>
        <taxon>Eutheria</taxon>
        <taxon>Laurasiatheria</taxon>
        <taxon>Chiroptera</taxon>
        <taxon>Yangochiroptera</taxon>
        <taxon>Molossidae</taxon>
        <taxon>Molossus</taxon>
    </lineage>
</organism>
<name>A0A7J8CXJ7_MOLMO</name>
<dbReference type="AlphaFoldDB" id="A0A7J8CXJ7"/>
<evidence type="ECO:0000313" key="3">
    <source>
        <dbReference type="EMBL" id="KAF6415482.1"/>
    </source>
</evidence>
<keyword evidence="2" id="KW-0560">Oxidoreductase</keyword>
<dbReference type="InterPro" id="IPR002347">
    <property type="entry name" value="SDR_fam"/>
</dbReference>
<dbReference type="Gene3D" id="3.40.50.720">
    <property type="entry name" value="NAD(P)-binding Rossmann-like Domain"/>
    <property type="match status" value="1"/>
</dbReference>
<dbReference type="PANTHER" id="PTHR43115">
    <property type="entry name" value="DEHYDROGENASE/REDUCTASE SDR FAMILY MEMBER 11"/>
    <property type="match status" value="1"/>
</dbReference>
<dbReference type="SUPFAM" id="SSF51735">
    <property type="entry name" value="NAD(P)-binding Rossmann-fold domains"/>
    <property type="match status" value="1"/>
</dbReference>
<gene>
    <name evidence="3" type="ORF">HJG59_003863</name>
</gene>
<protein>
    <submittedName>
        <fullName evidence="3">Dehydrogenase/reductase 11</fullName>
    </submittedName>
</protein>
<evidence type="ECO:0000256" key="1">
    <source>
        <dbReference type="ARBA" id="ARBA00006484"/>
    </source>
</evidence>
<dbReference type="InterPro" id="IPR020904">
    <property type="entry name" value="Sc_DH/Rdtase_CS"/>
</dbReference>
<dbReference type="Pfam" id="PF13561">
    <property type="entry name" value="adh_short_C2"/>
    <property type="match status" value="1"/>
</dbReference>
<dbReference type="PROSITE" id="PS00061">
    <property type="entry name" value="ADH_SHORT"/>
    <property type="match status" value="1"/>
</dbReference>
<dbReference type="PRINTS" id="PR00081">
    <property type="entry name" value="GDHRDH"/>
</dbReference>
<sequence length="156" mass="17026">MKRTSSLCSRPSALSTAVWTSASTMLAWPGLTPCSQAAPAVGRTCSIMSGHRVLPQSAVHFYSATKYAVTALTEGLRQELREAQTHIRATCISPGLVETHFAFKLHDQDPEKAAATYEHIKCLKPEDVAEAVIYVLSTPQRVQIGDIQMRPTEQVS</sequence>
<dbReference type="EMBL" id="JACASF010000019">
    <property type="protein sequence ID" value="KAF6415482.1"/>
    <property type="molecule type" value="Genomic_DNA"/>
</dbReference>
<comment type="similarity">
    <text evidence="1">Belongs to the short-chain dehydrogenases/reductases (SDR) family.</text>
</comment>
<proteinExistence type="inferred from homology"/>